<organism evidence="1 2">
    <name type="scientific">Chitinophaga nivalis</name>
    <dbReference type="NCBI Taxonomy" id="2991709"/>
    <lineage>
        <taxon>Bacteria</taxon>
        <taxon>Pseudomonadati</taxon>
        <taxon>Bacteroidota</taxon>
        <taxon>Chitinophagia</taxon>
        <taxon>Chitinophagales</taxon>
        <taxon>Chitinophagaceae</taxon>
        <taxon>Chitinophaga</taxon>
    </lineage>
</organism>
<gene>
    <name evidence="1" type="ORF">OL497_10360</name>
</gene>
<accession>A0ABT3IK21</accession>
<evidence type="ECO:0000313" key="1">
    <source>
        <dbReference type="EMBL" id="MCW3484298.1"/>
    </source>
</evidence>
<comment type="caution">
    <text evidence="1">The sequence shown here is derived from an EMBL/GenBank/DDBJ whole genome shotgun (WGS) entry which is preliminary data.</text>
</comment>
<evidence type="ECO:0000313" key="2">
    <source>
        <dbReference type="Proteomes" id="UP001207742"/>
    </source>
</evidence>
<dbReference type="EMBL" id="JAPDNS010000001">
    <property type="protein sequence ID" value="MCW3484298.1"/>
    <property type="molecule type" value="Genomic_DNA"/>
</dbReference>
<dbReference type="Proteomes" id="UP001207742">
    <property type="component" value="Unassembled WGS sequence"/>
</dbReference>
<protein>
    <submittedName>
        <fullName evidence="1">Uncharacterized protein</fullName>
    </submittedName>
</protein>
<sequence>MKYFRIVDILRVMSAGVLLELRFHISLADTRHAFTLAIRDDHETLSFTRTSSWTSSFTGECYDVVSIDRQQDALGRLIGNEIRHTRYGIGRCGNTGREGLCFFRLQTDRHAWLCFNNGREVDYSFERPDQVTTHAVYTIEWL</sequence>
<proteinExistence type="predicted"/>
<dbReference type="RefSeq" id="WP_264729827.1">
    <property type="nucleotide sequence ID" value="NZ_JAPDNR010000001.1"/>
</dbReference>
<reference evidence="1 2" key="1">
    <citation type="submission" date="2022-10" db="EMBL/GenBank/DDBJ databases">
        <title>Chitinophaga nivalis PC15 sp. nov., isolated from Pyeongchang county, South Korea.</title>
        <authorList>
            <person name="Trinh H.N."/>
        </authorList>
    </citation>
    <scope>NUCLEOTIDE SEQUENCE [LARGE SCALE GENOMIC DNA]</scope>
    <source>
        <strain evidence="1 2">PC14</strain>
    </source>
</reference>
<name>A0ABT3IK21_9BACT</name>
<keyword evidence="2" id="KW-1185">Reference proteome</keyword>